<name>A0A4Q8LEX1_9GAMM</name>
<comment type="caution">
    <text evidence="2">The sequence shown here is derived from an EMBL/GenBank/DDBJ whole genome shotgun (WGS) entry which is preliminary data.</text>
</comment>
<proteinExistence type="predicted"/>
<organism evidence="2 3">
    <name type="scientific">Pseudoxanthomonas winnipegensis</name>
    <dbReference type="NCBI Taxonomy" id="2480810"/>
    <lineage>
        <taxon>Bacteria</taxon>
        <taxon>Pseudomonadati</taxon>
        <taxon>Pseudomonadota</taxon>
        <taxon>Gammaproteobacteria</taxon>
        <taxon>Lysobacterales</taxon>
        <taxon>Lysobacteraceae</taxon>
        <taxon>Pseudoxanthomonas</taxon>
    </lineage>
</organism>
<protein>
    <submittedName>
        <fullName evidence="2">Uncharacterized protein</fullName>
    </submittedName>
</protein>
<evidence type="ECO:0000313" key="3">
    <source>
        <dbReference type="Proteomes" id="UP000291286"/>
    </source>
</evidence>
<dbReference type="EMBL" id="SHMB01000006">
    <property type="protein sequence ID" value="TAA27366.1"/>
    <property type="molecule type" value="Genomic_DNA"/>
</dbReference>
<dbReference type="AlphaFoldDB" id="A0A4Q8LEX1"/>
<evidence type="ECO:0000313" key="2">
    <source>
        <dbReference type="EMBL" id="TAA27366.1"/>
    </source>
</evidence>
<feature type="region of interest" description="Disordered" evidence="1">
    <location>
        <begin position="48"/>
        <end position="76"/>
    </location>
</feature>
<accession>A0A4Q8LEX1</accession>
<gene>
    <name evidence="2" type="ORF">EA661_14665</name>
</gene>
<evidence type="ECO:0000256" key="1">
    <source>
        <dbReference type="SAM" id="MobiDB-lite"/>
    </source>
</evidence>
<dbReference type="Proteomes" id="UP000291286">
    <property type="component" value="Unassembled WGS sequence"/>
</dbReference>
<sequence length="76" mass="8181">MATAALLAVSQMQAAALMADVEQLAVVDKLGRRIAMLSRLLHVHPEATQGRAANRGNELATEREAEGNVHPLIRRA</sequence>
<dbReference type="RefSeq" id="WP_130520019.1">
    <property type="nucleotide sequence ID" value="NZ_SHMA01000001.1"/>
</dbReference>
<reference evidence="2 3" key="1">
    <citation type="submission" date="2019-02" db="EMBL/GenBank/DDBJ databases">
        <title>WGS of Pseudoxanthomonas species novum from clinical isolates.</title>
        <authorList>
            <person name="Bernier A.-M."/>
            <person name="Bernard K."/>
            <person name="Vachon A."/>
        </authorList>
    </citation>
    <scope>NUCLEOTIDE SEQUENCE [LARGE SCALE GENOMIC DNA]</scope>
    <source>
        <strain evidence="2 3">NML171202</strain>
    </source>
</reference>